<proteinExistence type="predicted"/>
<dbReference type="EMBL" id="JMCC02000118">
    <property type="protein sequence ID" value="KIG12797.1"/>
    <property type="molecule type" value="Genomic_DNA"/>
</dbReference>
<sequence length="90" mass="9843">MLTNNTVTTDLCKADRDTLPALKVTGTEWRSRSRHPHDLVKQFTHAPMSGPLLDSSAHAQRPLLGGHTCGCEQTHILCPMDPGNALRAPF</sequence>
<reference evidence="1 2" key="1">
    <citation type="submission" date="2014-12" db="EMBL/GenBank/DDBJ databases">
        <title>Genome assembly of Enhygromyxa salina DSM 15201.</title>
        <authorList>
            <person name="Sharma G."/>
            <person name="Subramanian S."/>
        </authorList>
    </citation>
    <scope>NUCLEOTIDE SEQUENCE [LARGE SCALE GENOMIC DNA]</scope>
    <source>
        <strain evidence="1 2">DSM 15201</strain>
    </source>
</reference>
<gene>
    <name evidence="1" type="ORF">DB30_01005</name>
</gene>
<evidence type="ECO:0000313" key="1">
    <source>
        <dbReference type="EMBL" id="KIG12797.1"/>
    </source>
</evidence>
<dbReference type="Proteomes" id="UP000031599">
    <property type="component" value="Unassembled WGS sequence"/>
</dbReference>
<accession>A0A0C2CY94</accession>
<protein>
    <submittedName>
        <fullName evidence="1">Uncharacterized protein</fullName>
    </submittedName>
</protein>
<evidence type="ECO:0000313" key="2">
    <source>
        <dbReference type="Proteomes" id="UP000031599"/>
    </source>
</evidence>
<name>A0A0C2CY94_9BACT</name>
<organism evidence="1 2">
    <name type="scientific">Enhygromyxa salina</name>
    <dbReference type="NCBI Taxonomy" id="215803"/>
    <lineage>
        <taxon>Bacteria</taxon>
        <taxon>Pseudomonadati</taxon>
        <taxon>Myxococcota</taxon>
        <taxon>Polyangia</taxon>
        <taxon>Nannocystales</taxon>
        <taxon>Nannocystaceae</taxon>
        <taxon>Enhygromyxa</taxon>
    </lineage>
</organism>
<dbReference type="AlphaFoldDB" id="A0A0C2CY94"/>
<comment type="caution">
    <text evidence="1">The sequence shown here is derived from an EMBL/GenBank/DDBJ whole genome shotgun (WGS) entry which is preliminary data.</text>
</comment>